<dbReference type="Proteomes" id="UP000539538">
    <property type="component" value="Unassembled WGS sequence"/>
</dbReference>
<proteinExistence type="predicted"/>
<sequence>MDHTTHVRLTEAELTPDVLEGATIYGPDDEDIGSVSHVHGMGSSAQVIIDVGGFLGIGAKPVAVPISQLDFMRDEDGDVHAVTTWTKDQLKDMPEHTDDY</sequence>
<keyword evidence="3" id="KW-1185">Reference proteome</keyword>
<comment type="caution">
    <text evidence="2">The sequence shown here is derived from an EMBL/GenBank/DDBJ whole genome shotgun (WGS) entry which is preliminary data.</text>
</comment>
<feature type="domain" description="PRC-barrel" evidence="1">
    <location>
        <begin position="19"/>
        <end position="78"/>
    </location>
</feature>
<dbReference type="RefSeq" id="WP_183264617.1">
    <property type="nucleotide sequence ID" value="NZ_BAAAVZ010000020.1"/>
</dbReference>
<evidence type="ECO:0000259" key="1">
    <source>
        <dbReference type="Pfam" id="PF05239"/>
    </source>
</evidence>
<reference evidence="2 3" key="1">
    <citation type="submission" date="2020-08" db="EMBL/GenBank/DDBJ databases">
        <title>Genomic Encyclopedia of Type Strains, Phase IV (KMG-IV): sequencing the most valuable type-strain genomes for metagenomic binning, comparative biology and taxonomic classification.</title>
        <authorList>
            <person name="Goeker M."/>
        </authorList>
    </citation>
    <scope>NUCLEOTIDE SEQUENCE [LARGE SCALE GENOMIC DNA]</scope>
    <source>
        <strain evidence="2 3">DSM 7050</strain>
    </source>
</reference>
<accession>A0ABR6L8Y7</accession>
<dbReference type="InterPro" id="IPR011033">
    <property type="entry name" value="PRC_barrel-like_sf"/>
</dbReference>
<gene>
    <name evidence="2" type="ORF">GGQ99_005053</name>
</gene>
<dbReference type="InterPro" id="IPR027275">
    <property type="entry name" value="PRC-brl_dom"/>
</dbReference>
<dbReference type="EMBL" id="JACHOT010000011">
    <property type="protein sequence ID" value="MBB4653268.1"/>
    <property type="molecule type" value="Genomic_DNA"/>
</dbReference>
<evidence type="ECO:0000313" key="2">
    <source>
        <dbReference type="EMBL" id="MBB4653268.1"/>
    </source>
</evidence>
<dbReference type="Pfam" id="PF05239">
    <property type="entry name" value="PRC"/>
    <property type="match status" value="1"/>
</dbReference>
<evidence type="ECO:0000313" key="3">
    <source>
        <dbReference type="Proteomes" id="UP000539538"/>
    </source>
</evidence>
<organism evidence="2 3">
    <name type="scientific">Aminobacter niigataensis</name>
    <dbReference type="NCBI Taxonomy" id="83265"/>
    <lineage>
        <taxon>Bacteria</taxon>
        <taxon>Pseudomonadati</taxon>
        <taxon>Pseudomonadota</taxon>
        <taxon>Alphaproteobacteria</taxon>
        <taxon>Hyphomicrobiales</taxon>
        <taxon>Phyllobacteriaceae</taxon>
        <taxon>Aminobacter</taxon>
    </lineage>
</organism>
<dbReference type="SUPFAM" id="SSF50346">
    <property type="entry name" value="PRC-barrel domain"/>
    <property type="match status" value="1"/>
</dbReference>
<protein>
    <recommendedName>
        <fullName evidence="1">PRC-barrel domain-containing protein</fullName>
    </recommendedName>
</protein>
<dbReference type="Gene3D" id="2.30.30.240">
    <property type="entry name" value="PRC-barrel domain"/>
    <property type="match status" value="1"/>
</dbReference>
<name>A0ABR6L8Y7_9HYPH</name>